<dbReference type="Pfam" id="PF08843">
    <property type="entry name" value="AbiEii"/>
    <property type="match status" value="1"/>
</dbReference>
<dbReference type="AlphaFoldDB" id="A0A5C6XGE8"/>
<evidence type="ECO:0000313" key="1">
    <source>
        <dbReference type="EMBL" id="TXD37969.1"/>
    </source>
</evidence>
<dbReference type="GO" id="GO:0016740">
    <property type="term" value="F:transferase activity"/>
    <property type="evidence" value="ECO:0007669"/>
    <property type="project" value="UniProtKB-KW"/>
</dbReference>
<comment type="caution">
    <text evidence="1">The sequence shown here is derived from an EMBL/GenBank/DDBJ whole genome shotgun (WGS) entry which is preliminary data.</text>
</comment>
<name>A0A5C6XGE8_9DELT</name>
<dbReference type="Proteomes" id="UP000321046">
    <property type="component" value="Unassembled WGS sequence"/>
</dbReference>
<dbReference type="RefSeq" id="WP_146973975.1">
    <property type="nucleotide sequence ID" value="NZ_VOSL01000038.1"/>
</dbReference>
<keyword evidence="1" id="KW-0808">Transferase</keyword>
<dbReference type="OrthoDB" id="9808443at2"/>
<dbReference type="EMBL" id="VOSL01000038">
    <property type="protein sequence ID" value="TXD37969.1"/>
    <property type="molecule type" value="Genomic_DNA"/>
</dbReference>
<dbReference type="InterPro" id="IPR014942">
    <property type="entry name" value="AbiEii"/>
</dbReference>
<proteinExistence type="predicted"/>
<protein>
    <submittedName>
        <fullName evidence="1">Nucleotidyl transferase AbiEii/AbiGii toxin family protein</fullName>
    </submittedName>
</protein>
<reference evidence="1 2" key="1">
    <citation type="submission" date="2019-08" db="EMBL/GenBank/DDBJ databases">
        <title>Bradymonadales sp. TMQ2.</title>
        <authorList>
            <person name="Liang Q."/>
        </authorList>
    </citation>
    <scope>NUCLEOTIDE SEQUENCE [LARGE SCALE GENOMIC DNA]</scope>
    <source>
        <strain evidence="1 2">TMQ2</strain>
    </source>
</reference>
<accession>A0A5C6XGE8</accession>
<organism evidence="1 2">
    <name type="scientific">Lujinxingia vulgaris</name>
    <dbReference type="NCBI Taxonomy" id="2600176"/>
    <lineage>
        <taxon>Bacteria</taxon>
        <taxon>Deltaproteobacteria</taxon>
        <taxon>Bradymonadales</taxon>
        <taxon>Lujinxingiaceae</taxon>
        <taxon>Lujinxingia</taxon>
    </lineage>
</organism>
<sequence length="259" mass="28688">MTSRTYTSPAAFKQALEQRLKQRPDLARQRQLLIFDRFLARVAGVLGEAVILKGGLALELRLQHARTTRDVDLRVAGSPDQVLKSLRDAGRLDLGDFLTFAVARDTRSSVIQNDGTRYEGIRFRAECRLAGKIYGSPFGVDVAFGDPIYGEPQSLRAKDVLYFAGIQSPTLRVYPVESHLAEKLHAYTMPRPHPNSRVKDLPDIALLATAGPLSAGDLATALDQTFNFRSTHLLPTELPQPPELWVAPYAAMARKNQLP</sequence>
<evidence type="ECO:0000313" key="2">
    <source>
        <dbReference type="Proteomes" id="UP000321046"/>
    </source>
</evidence>
<gene>
    <name evidence="1" type="ORF">FRC96_07960</name>
</gene>